<dbReference type="InterPro" id="IPR048279">
    <property type="entry name" value="MdtK-like"/>
</dbReference>
<dbReference type="InterPro" id="IPR050222">
    <property type="entry name" value="MATE_MdtK"/>
</dbReference>
<dbReference type="NCBIfam" id="TIGR00797">
    <property type="entry name" value="matE"/>
    <property type="match status" value="1"/>
</dbReference>
<evidence type="ECO:0000256" key="7">
    <source>
        <dbReference type="ARBA" id="ARBA00023065"/>
    </source>
</evidence>
<dbReference type="PANTHER" id="PTHR43298:SF2">
    <property type="entry name" value="FMN_FAD EXPORTER YEEO-RELATED"/>
    <property type="match status" value="1"/>
</dbReference>
<evidence type="ECO:0000313" key="11">
    <source>
        <dbReference type="EMBL" id="MCU5783900.1"/>
    </source>
</evidence>
<dbReference type="PANTHER" id="PTHR43298">
    <property type="entry name" value="MULTIDRUG RESISTANCE PROTEIN NORM-RELATED"/>
    <property type="match status" value="1"/>
</dbReference>
<dbReference type="InterPro" id="IPR002528">
    <property type="entry name" value="MATE_fam"/>
</dbReference>
<evidence type="ECO:0000256" key="8">
    <source>
        <dbReference type="ARBA" id="ARBA00023136"/>
    </source>
</evidence>
<keyword evidence="8 10" id="KW-0472">Membrane</keyword>
<evidence type="ECO:0000256" key="10">
    <source>
        <dbReference type="SAM" id="Phobius"/>
    </source>
</evidence>
<keyword evidence="2" id="KW-0813">Transport</keyword>
<name>A0ABT2R298_9GAMM</name>
<keyword evidence="6 10" id="KW-1133">Transmembrane helix</keyword>
<evidence type="ECO:0000256" key="1">
    <source>
        <dbReference type="ARBA" id="ARBA00004429"/>
    </source>
</evidence>
<feature type="transmembrane region" description="Helical" evidence="10">
    <location>
        <begin position="192"/>
        <end position="219"/>
    </location>
</feature>
<dbReference type="PIRSF" id="PIRSF006603">
    <property type="entry name" value="DinF"/>
    <property type="match status" value="1"/>
</dbReference>
<dbReference type="Proteomes" id="UP001064106">
    <property type="component" value="Unassembled WGS sequence"/>
</dbReference>
<feature type="transmembrane region" description="Helical" evidence="10">
    <location>
        <begin position="426"/>
        <end position="445"/>
    </location>
</feature>
<feature type="transmembrane region" description="Helical" evidence="10">
    <location>
        <begin position="166"/>
        <end position="186"/>
    </location>
</feature>
<feature type="transmembrane region" description="Helical" evidence="10">
    <location>
        <begin position="53"/>
        <end position="74"/>
    </location>
</feature>
<evidence type="ECO:0000313" key="12">
    <source>
        <dbReference type="Proteomes" id="UP001064106"/>
    </source>
</evidence>
<keyword evidence="5 10" id="KW-0812">Transmembrane</keyword>
<evidence type="ECO:0000256" key="6">
    <source>
        <dbReference type="ARBA" id="ARBA00022989"/>
    </source>
</evidence>
<feature type="transmembrane region" description="Helical" evidence="10">
    <location>
        <begin position="239"/>
        <end position="271"/>
    </location>
</feature>
<feature type="transmembrane region" description="Helical" evidence="10">
    <location>
        <begin position="358"/>
        <end position="380"/>
    </location>
</feature>
<keyword evidence="7" id="KW-0406">Ion transport</keyword>
<accession>A0ABT2R298</accession>
<dbReference type="EMBL" id="ARXS01000021">
    <property type="protein sequence ID" value="MCU5783900.1"/>
    <property type="molecule type" value="Genomic_DNA"/>
</dbReference>
<gene>
    <name evidence="11" type="ORF">MA04_03200</name>
</gene>
<dbReference type="CDD" id="cd13131">
    <property type="entry name" value="MATE_NorM_like"/>
    <property type="match status" value="1"/>
</dbReference>
<proteinExistence type="predicted"/>
<feature type="transmembrane region" description="Helical" evidence="10">
    <location>
        <begin position="392"/>
        <end position="414"/>
    </location>
</feature>
<reference evidence="11" key="1">
    <citation type="submission" date="2012-09" db="EMBL/GenBank/DDBJ databases">
        <title>Genome Sequence of alkane-degrading Bacterium Alcanivorax balearicus MACL04.</title>
        <authorList>
            <person name="Lai Q."/>
            <person name="Shao Z."/>
        </authorList>
    </citation>
    <scope>NUCLEOTIDE SEQUENCE</scope>
    <source>
        <strain evidence="11">MACL04</strain>
    </source>
</reference>
<feature type="transmembrane region" description="Helical" evidence="10">
    <location>
        <begin position="283"/>
        <end position="304"/>
    </location>
</feature>
<comment type="caution">
    <text evidence="11">The sequence shown here is derived from an EMBL/GenBank/DDBJ whole genome shotgun (WGS) entry which is preliminary data.</text>
</comment>
<evidence type="ECO:0000256" key="2">
    <source>
        <dbReference type="ARBA" id="ARBA00022448"/>
    </source>
</evidence>
<evidence type="ECO:0000256" key="5">
    <source>
        <dbReference type="ARBA" id="ARBA00022692"/>
    </source>
</evidence>
<feature type="transmembrane region" description="Helical" evidence="10">
    <location>
        <begin position="134"/>
        <end position="154"/>
    </location>
</feature>
<feature type="transmembrane region" description="Helical" evidence="10">
    <location>
        <begin position="325"/>
        <end position="346"/>
    </location>
</feature>
<feature type="transmembrane region" description="Helical" evidence="10">
    <location>
        <begin position="95"/>
        <end position="114"/>
    </location>
</feature>
<evidence type="ECO:0000256" key="4">
    <source>
        <dbReference type="ARBA" id="ARBA00022475"/>
    </source>
</evidence>
<keyword evidence="4" id="KW-1003">Cell membrane</keyword>
<evidence type="ECO:0000256" key="9">
    <source>
        <dbReference type="ARBA" id="ARBA00031636"/>
    </source>
</evidence>
<comment type="subcellular location">
    <subcellularLocation>
        <location evidence="1">Cell inner membrane</location>
        <topology evidence="1">Multi-pass membrane protein</topology>
    </subcellularLocation>
</comment>
<organism evidence="11 12">
    <name type="scientific">Alloalcanivorax balearicus MACL04</name>
    <dbReference type="NCBI Taxonomy" id="1177182"/>
    <lineage>
        <taxon>Bacteria</taxon>
        <taxon>Pseudomonadati</taxon>
        <taxon>Pseudomonadota</taxon>
        <taxon>Gammaproteobacteria</taxon>
        <taxon>Oceanospirillales</taxon>
        <taxon>Alcanivoracaceae</taxon>
        <taxon>Alloalcanivorax</taxon>
    </lineage>
</organism>
<keyword evidence="12" id="KW-1185">Reference proteome</keyword>
<keyword evidence="3" id="KW-0050">Antiport</keyword>
<sequence>MPLLPIRIMSIRRKEYAAQLALALPILGGQLAQTANGFVDTMMAGRVGAEHLAAVAVGASIWVPLFLFMTGVLTSATPILSRHLGGEAYHRVNPLAQQALWLGLGLGLFAAVALRSMSPVLHAMDVDPAMLPLVQGYLEGLSWGMPGAALMLAMRSYTEAMRHTRPVLWISIIGLLINIPTNYVLIHGKLGFPAMGGVGCGWATSVVMWSTALMMGLYIRRHPVYQPARLNLRRRHLEFASLAYMLRLGLPVGLSIFFEVSIFAVIALLISSLGPEIVAGHQIALNFTSLIFMVPLSFSLAATVRVGHARGRHNRDALNLAVSSAIRMVSLVGVAAAALLVLVRQWVPWIYTENPDVIALASHLLLFAALYQISDAIQVVANGCLRGFEDTAWPMVMTLFAYWGIGLPVGYALALTDLLVPAMGPSGFWIGLVAGLTCAAILLGIRLRWRLRQPLAARAGDGGQSLDHAA</sequence>
<dbReference type="Pfam" id="PF01554">
    <property type="entry name" value="MatE"/>
    <property type="match status" value="2"/>
</dbReference>
<evidence type="ECO:0000256" key="3">
    <source>
        <dbReference type="ARBA" id="ARBA00022449"/>
    </source>
</evidence>
<protein>
    <recommendedName>
        <fullName evidence="9">Multidrug-efflux transporter</fullName>
    </recommendedName>
</protein>